<sequence length="431" mass="48414">MDPAIVSRAQLNFDLPSRVRYMKSFLDFTEEDCQIMDEVRPIAKPLVPEIVASACSFFSYILLLTPNCSPTMLVAWRFSPAKMALKARTVTRTISWTVMTILASILLQLKSGKLLSFIAPIKSPVFLNLSADSVFSDIRSRNILERWAMKVSFISFLSRQAIEPIMSVEIFVSLIFKKQIFEFFDQVGIQHTGGARVFSAGNHKPVYIDFCFSPSTADIHLAMTLGYITSKMTAAILTLPSSTWPPEKKNRAVLAFHKISTIHNDLIARHHVLTRYFCFCFSTKQKKISELHSPSTSKVQTPGQEIDPQNRKEYYSQVFMVRSPSTQSSSLLSPPRDAPFQSLVSIAPQRSCSSRPRVPQPADSPHISSIHRPIPLASELHCHQRSISSFGDTSSYFPGKYEENQALTRRPSKGAISIRKFGTRSKKPSSP</sequence>
<dbReference type="EMBL" id="LAVV01007288">
    <property type="protein sequence ID" value="KNZ56420.1"/>
    <property type="molecule type" value="Genomic_DNA"/>
</dbReference>
<evidence type="ECO:0000256" key="1">
    <source>
        <dbReference type="SAM" id="MobiDB-lite"/>
    </source>
</evidence>
<keyword evidence="3" id="KW-1185">Reference proteome</keyword>
<gene>
    <name evidence="2" type="ORF">VP01_2406g2</name>
</gene>
<reference evidence="2 3" key="1">
    <citation type="submission" date="2015-08" db="EMBL/GenBank/DDBJ databases">
        <title>Next Generation Sequencing and Analysis of the Genome of Puccinia sorghi L Schw, the Causal Agent of Maize Common Rust.</title>
        <authorList>
            <person name="Rochi L."/>
            <person name="Burguener G."/>
            <person name="Darino M."/>
            <person name="Turjanski A."/>
            <person name="Kreff E."/>
            <person name="Dieguez M.J."/>
            <person name="Sacco F."/>
        </authorList>
    </citation>
    <scope>NUCLEOTIDE SEQUENCE [LARGE SCALE GENOMIC DNA]</scope>
    <source>
        <strain evidence="2 3">RO10H11247</strain>
    </source>
</reference>
<comment type="caution">
    <text evidence="2">The sequence shown here is derived from an EMBL/GenBank/DDBJ whole genome shotgun (WGS) entry which is preliminary data.</text>
</comment>
<dbReference type="Proteomes" id="UP000037035">
    <property type="component" value="Unassembled WGS sequence"/>
</dbReference>
<feature type="compositionally biased region" description="Basic residues" evidence="1">
    <location>
        <begin position="421"/>
        <end position="431"/>
    </location>
</feature>
<evidence type="ECO:0000313" key="2">
    <source>
        <dbReference type="EMBL" id="KNZ56420.1"/>
    </source>
</evidence>
<dbReference type="OrthoDB" id="10027058at2759"/>
<protein>
    <submittedName>
        <fullName evidence="2">Uncharacterized protein</fullName>
    </submittedName>
</protein>
<evidence type="ECO:0000313" key="3">
    <source>
        <dbReference type="Proteomes" id="UP000037035"/>
    </source>
</evidence>
<dbReference type="AlphaFoldDB" id="A0A0L6V8I7"/>
<feature type="region of interest" description="Disordered" evidence="1">
    <location>
        <begin position="389"/>
        <end position="431"/>
    </location>
</feature>
<proteinExistence type="predicted"/>
<dbReference type="GO" id="GO:0019825">
    <property type="term" value="F:oxygen binding"/>
    <property type="evidence" value="ECO:0007669"/>
    <property type="project" value="InterPro"/>
</dbReference>
<dbReference type="GO" id="GO:0020037">
    <property type="term" value="F:heme binding"/>
    <property type="evidence" value="ECO:0007669"/>
    <property type="project" value="InterPro"/>
</dbReference>
<accession>A0A0L6V8I7</accession>
<feature type="region of interest" description="Disordered" evidence="1">
    <location>
        <begin position="349"/>
        <end position="370"/>
    </location>
</feature>
<organism evidence="2 3">
    <name type="scientific">Puccinia sorghi</name>
    <dbReference type="NCBI Taxonomy" id="27349"/>
    <lineage>
        <taxon>Eukaryota</taxon>
        <taxon>Fungi</taxon>
        <taxon>Dikarya</taxon>
        <taxon>Basidiomycota</taxon>
        <taxon>Pucciniomycotina</taxon>
        <taxon>Pucciniomycetes</taxon>
        <taxon>Pucciniales</taxon>
        <taxon>Pucciniaceae</taxon>
        <taxon>Puccinia</taxon>
    </lineage>
</organism>
<dbReference type="VEuPathDB" id="FungiDB:VP01_2406g2"/>
<dbReference type="PANTHER" id="PTHR42071:SF1">
    <property type="entry name" value="GLOBIN-SENSOR DOMAIN-CONTAINING PROTEIN"/>
    <property type="match status" value="1"/>
</dbReference>
<name>A0A0L6V8I7_9BASI</name>
<dbReference type="PANTHER" id="PTHR42071">
    <property type="entry name" value="PROTOGLOBIN DOMAIN-CONTAINING PROTEIN"/>
    <property type="match status" value="1"/>
</dbReference>